<organism evidence="1">
    <name type="scientific">hydrothermal vent metagenome</name>
    <dbReference type="NCBI Taxonomy" id="652676"/>
    <lineage>
        <taxon>unclassified sequences</taxon>
        <taxon>metagenomes</taxon>
        <taxon>ecological metagenomes</taxon>
    </lineage>
</organism>
<gene>
    <name evidence="1" type="ORF">MNBD_NITROSPINAE05-685</name>
</gene>
<proteinExistence type="predicted"/>
<evidence type="ECO:0000313" key="1">
    <source>
        <dbReference type="EMBL" id="VAX28736.1"/>
    </source>
</evidence>
<name>A0A3B1CE49_9ZZZZ</name>
<dbReference type="EMBL" id="UOGG01000066">
    <property type="protein sequence ID" value="VAX28736.1"/>
    <property type="molecule type" value="Genomic_DNA"/>
</dbReference>
<protein>
    <submittedName>
        <fullName evidence="1">Uncharacterized protein</fullName>
    </submittedName>
</protein>
<reference evidence="1" key="1">
    <citation type="submission" date="2018-06" db="EMBL/GenBank/DDBJ databases">
        <authorList>
            <person name="Zhirakovskaya E."/>
        </authorList>
    </citation>
    <scope>NUCLEOTIDE SEQUENCE</scope>
</reference>
<dbReference type="AlphaFoldDB" id="A0A3B1CE49"/>
<sequence>MKVAFLTAKFKGVLSTLIKTGVLGFVLAQTLSCVPNRIVGTEFVHDNKGYAFTLPGGGWEVDPDAWRDERDFGYILVKSRLKSRFVRKPRNSNTQNREQLDIRFVPEKKTEKLLLHMDVGFRHKTRPGNILIGTISEGRLIKFVKGNFATTHSELPENLIRGYMERLWDFYPPEKTGRALVTVRTLARSGQVHRMEWIEGPDKFILYGFSLYKEFLFLAFKVDREAPLPAIEEGAKVLKRLVESVVVTAR</sequence>
<accession>A0A3B1CE49</accession>